<evidence type="ECO:0000313" key="13">
    <source>
        <dbReference type="Proteomes" id="UP000000998"/>
    </source>
</evidence>
<keyword evidence="6 8" id="KW-0807">Transducer</keyword>
<keyword evidence="2" id="KW-0145">Chemotaxis</keyword>
<dbReference type="PANTHER" id="PTHR32089:SF120">
    <property type="entry name" value="METHYL-ACCEPTING CHEMOTAXIS PROTEIN TLPQ"/>
    <property type="match status" value="1"/>
</dbReference>
<proteinExistence type="inferred from homology"/>
<evidence type="ECO:0000259" key="10">
    <source>
        <dbReference type="PROSITE" id="PS50111"/>
    </source>
</evidence>
<dbReference type="InterPro" id="IPR003660">
    <property type="entry name" value="HAMP_dom"/>
</dbReference>
<dbReference type="GO" id="GO:0016020">
    <property type="term" value="C:membrane"/>
    <property type="evidence" value="ECO:0007669"/>
    <property type="project" value="UniProtKB-SubCell"/>
</dbReference>
<dbReference type="CDD" id="cd11386">
    <property type="entry name" value="MCP_signal"/>
    <property type="match status" value="1"/>
</dbReference>
<dbReference type="InterPro" id="IPR004089">
    <property type="entry name" value="MCPsignal_dom"/>
</dbReference>
<feature type="domain" description="HAMP" evidence="11">
    <location>
        <begin position="243"/>
        <end position="295"/>
    </location>
</feature>
<dbReference type="FunFam" id="1.10.287.950:FF:000001">
    <property type="entry name" value="Methyl-accepting chemotaxis sensory transducer"/>
    <property type="match status" value="1"/>
</dbReference>
<evidence type="ECO:0000313" key="12">
    <source>
        <dbReference type="EMBL" id="ABM19191.1"/>
    </source>
</evidence>
<dbReference type="PROSITE" id="PS50885">
    <property type="entry name" value="HAMP"/>
    <property type="match status" value="1"/>
</dbReference>
<dbReference type="SMART" id="SM00283">
    <property type="entry name" value="MA"/>
    <property type="match status" value="1"/>
</dbReference>
<dbReference type="PROSITE" id="PS50111">
    <property type="entry name" value="CHEMOTAXIS_TRANSDUC_2"/>
    <property type="match status" value="1"/>
</dbReference>
<keyword evidence="5 9" id="KW-0472">Membrane</keyword>
<reference evidence="13" key="1">
    <citation type="journal article" date="2011" name="Appl. Environ. Microbiol.">
        <title>Genomic potential of Marinobacter aquaeolei, a biogeochemical 'opportunitroph'.</title>
        <authorList>
            <person name="Singer E."/>
            <person name="Webb E.A."/>
            <person name="Nelson W.C."/>
            <person name="Heidelberg J.F."/>
            <person name="Ivanova N."/>
            <person name="Pati A."/>
            <person name="Edwards K.J."/>
        </authorList>
    </citation>
    <scope>NUCLEOTIDE SEQUENCE [LARGE SCALE GENOMIC DNA]</scope>
    <source>
        <strain evidence="13">ATCC 700491 / DSM 11845 / VT8</strain>
    </source>
</reference>
<dbReference type="Gene3D" id="1.10.287.950">
    <property type="entry name" value="Methyl-accepting chemotaxis protein"/>
    <property type="match status" value="1"/>
</dbReference>
<feature type="transmembrane region" description="Helical" evidence="9">
    <location>
        <begin position="39"/>
        <end position="62"/>
    </location>
</feature>
<comment type="subcellular location">
    <subcellularLocation>
        <location evidence="1">Membrane</location>
        <topology evidence="1">Multi-pass membrane protein</topology>
    </subcellularLocation>
</comment>
<dbReference type="Pfam" id="PF00672">
    <property type="entry name" value="HAMP"/>
    <property type="match status" value="1"/>
</dbReference>
<accession>A1U2H2</accession>
<evidence type="ECO:0000256" key="6">
    <source>
        <dbReference type="ARBA" id="ARBA00023224"/>
    </source>
</evidence>
<feature type="transmembrane region" description="Helical" evidence="9">
    <location>
        <begin position="220"/>
        <end position="242"/>
    </location>
</feature>
<evidence type="ECO:0000256" key="9">
    <source>
        <dbReference type="SAM" id="Phobius"/>
    </source>
</evidence>
<keyword evidence="3 9" id="KW-0812">Transmembrane</keyword>
<evidence type="ECO:0000256" key="2">
    <source>
        <dbReference type="ARBA" id="ARBA00022500"/>
    </source>
</evidence>
<comment type="similarity">
    <text evidence="7">Belongs to the methyl-accepting chemotaxis (MCP) protein family.</text>
</comment>
<dbReference type="InterPro" id="IPR004090">
    <property type="entry name" value="Chemotax_Me-accpt_rcpt"/>
</dbReference>
<dbReference type="Pfam" id="PF00015">
    <property type="entry name" value="MCPsignal"/>
    <property type="match status" value="1"/>
</dbReference>
<gene>
    <name evidence="12" type="ordered locus">Maqu_2111</name>
</gene>
<evidence type="ECO:0000259" key="11">
    <source>
        <dbReference type="PROSITE" id="PS50885"/>
    </source>
</evidence>
<evidence type="ECO:0000256" key="1">
    <source>
        <dbReference type="ARBA" id="ARBA00004141"/>
    </source>
</evidence>
<dbReference type="SUPFAM" id="SSF58104">
    <property type="entry name" value="Methyl-accepting chemotaxis protein (MCP) signaling domain"/>
    <property type="match status" value="1"/>
</dbReference>
<dbReference type="EMBL" id="CP000514">
    <property type="protein sequence ID" value="ABM19191.1"/>
    <property type="molecule type" value="Genomic_DNA"/>
</dbReference>
<evidence type="ECO:0000256" key="3">
    <source>
        <dbReference type="ARBA" id="ARBA00022692"/>
    </source>
</evidence>
<dbReference type="PRINTS" id="PR00260">
    <property type="entry name" value="CHEMTRNSDUCR"/>
</dbReference>
<dbReference type="AlphaFoldDB" id="A1U2H2"/>
<organism evidence="12 13">
    <name type="scientific">Marinobacter nauticus (strain ATCC 700491 / DSM 11845 / VT8)</name>
    <name type="common">Marinobacter aquaeolei</name>
    <dbReference type="NCBI Taxonomy" id="351348"/>
    <lineage>
        <taxon>Bacteria</taxon>
        <taxon>Pseudomonadati</taxon>
        <taxon>Pseudomonadota</taxon>
        <taxon>Gammaproteobacteria</taxon>
        <taxon>Pseudomonadales</taxon>
        <taxon>Marinobacteraceae</taxon>
        <taxon>Marinobacter</taxon>
    </lineage>
</organism>
<dbReference type="GO" id="GO:0007165">
    <property type="term" value="P:signal transduction"/>
    <property type="evidence" value="ECO:0007669"/>
    <property type="project" value="UniProtKB-KW"/>
</dbReference>
<dbReference type="CDD" id="cd06225">
    <property type="entry name" value="HAMP"/>
    <property type="match status" value="1"/>
</dbReference>
<dbReference type="Proteomes" id="UP000000998">
    <property type="component" value="Chromosome"/>
</dbReference>
<dbReference type="KEGG" id="maq:Maqu_2111"/>
<dbReference type="HOGENOM" id="CLU_000445_107_27_6"/>
<evidence type="ECO:0000256" key="5">
    <source>
        <dbReference type="ARBA" id="ARBA00023136"/>
    </source>
</evidence>
<evidence type="ECO:0000256" key="8">
    <source>
        <dbReference type="PROSITE-ProRule" id="PRU00284"/>
    </source>
</evidence>
<dbReference type="GO" id="GO:0006935">
    <property type="term" value="P:chemotaxis"/>
    <property type="evidence" value="ECO:0007669"/>
    <property type="project" value="UniProtKB-KW"/>
</dbReference>
<dbReference type="PANTHER" id="PTHR32089">
    <property type="entry name" value="METHYL-ACCEPTING CHEMOTAXIS PROTEIN MCPB"/>
    <property type="match status" value="1"/>
</dbReference>
<sequence>MAADKQIKKAGRLPMKRYLTPTPRIKTGTPPMNWYFKSILNRILTIIVVSNLVIAVVAGIYFNRSLATQNEYDHLVSEEMVQALQAQDILSDFKTQVQEWKNVLIRGADTGQREKYWQRFQAVEADIQQQLGALIPELNDNQAQSLMTQFRTAHQRMGEAYRRGFRDFVSSGYDHTAGDQAVSGIDREPSKLIEEASARIRDTAVTHSAELRDEATSTTWLMGGLLLAAIILGTLACLSVLVRSVVRPTQELIGKLDRIGKGDLTDPVTLKRPDELGRLADTARALHRFLQETGEMMKHNAEHLADTGAMIRTNADAVSSQSDRAHQRIDQIATAMNEMSATAQDVAQHAASVASQVDETTNQTRHADEQINDAVSSMNRLTDQIRSSATTVAELARSGQRVGDVMRVIREIADQTNLLALNAAIEAARAGEAGRGFAVVADEVRNLAAKTQEATVEIDEIIASIQGGSRDATEYMQASEVVARESSESVDAVRKTLEDITRRMVSVNDATTQVATAAEEQTSVSEDINRNVTEVAEISEAMHSAAEDNLHTVPELEAMASKAKDLAQRIRY</sequence>
<protein>
    <submittedName>
        <fullName evidence="12">Methyl-accepting chemotaxis sensory transducer</fullName>
    </submittedName>
</protein>
<evidence type="ECO:0000256" key="7">
    <source>
        <dbReference type="ARBA" id="ARBA00029447"/>
    </source>
</evidence>
<name>A1U2H2_MARN8</name>
<dbReference type="eggNOG" id="COG0840">
    <property type="taxonomic scope" value="Bacteria"/>
</dbReference>
<dbReference type="SMART" id="SM00304">
    <property type="entry name" value="HAMP"/>
    <property type="match status" value="2"/>
</dbReference>
<dbReference type="STRING" id="351348.Maqu_2111"/>
<evidence type="ECO:0000256" key="4">
    <source>
        <dbReference type="ARBA" id="ARBA00022989"/>
    </source>
</evidence>
<dbReference type="eggNOG" id="COG3850">
    <property type="taxonomic scope" value="Bacteria"/>
</dbReference>
<dbReference type="GO" id="GO:0004888">
    <property type="term" value="F:transmembrane signaling receptor activity"/>
    <property type="evidence" value="ECO:0007669"/>
    <property type="project" value="InterPro"/>
</dbReference>
<dbReference type="RefSeq" id="WP_011785583.1">
    <property type="nucleotide sequence ID" value="NC_008740.1"/>
</dbReference>
<feature type="domain" description="Methyl-accepting transducer" evidence="10">
    <location>
        <begin position="300"/>
        <end position="536"/>
    </location>
</feature>
<keyword evidence="4 9" id="KW-1133">Transmembrane helix</keyword>